<proteinExistence type="predicted"/>
<evidence type="ECO:0000313" key="5">
    <source>
        <dbReference type="Proteomes" id="UP000469215"/>
    </source>
</evidence>
<dbReference type="SUPFAM" id="SSF55729">
    <property type="entry name" value="Acyl-CoA N-acyltransferases (Nat)"/>
    <property type="match status" value="1"/>
</dbReference>
<dbReference type="PANTHER" id="PTHR43877">
    <property type="entry name" value="AMINOALKYLPHOSPHONATE N-ACETYLTRANSFERASE-RELATED-RELATED"/>
    <property type="match status" value="1"/>
</dbReference>
<reference evidence="4 5" key="1">
    <citation type="submission" date="2020-01" db="EMBL/GenBank/DDBJ databases">
        <authorList>
            <person name="Deng T."/>
        </authorList>
    </citation>
    <scope>NUCLEOTIDE SEQUENCE [LARGE SCALE GENOMIC DNA]</scope>
    <source>
        <strain evidence="4 5">5221</strain>
    </source>
</reference>
<keyword evidence="2" id="KW-0012">Acyltransferase</keyword>
<dbReference type="Gene3D" id="3.40.630.30">
    <property type="match status" value="1"/>
</dbReference>
<dbReference type="PROSITE" id="PS51186">
    <property type="entry name" value="GNAT"/>
    <property type="match status" value="1"/>
</dbReference>
<dbReference type="GO" id="GO:0016747">
    <property type="term" value="F:acyltransferase activity, transferring groups other than amino-acyl groups"/>
    <property type="evidence" value="ECO:0007669"/>
    <property type="project" value="InterPro"/>
</dbReference>
<dbReference type="InterPro" id="IPR000182">
    <property type="entry name" value="GNAT_dom"/>
</dbReference>
<dbReference type="InterPro" id="IPR050832">
    <property type="entry name" value="Bact_Acetyltransf"/>
</dbReference>
<feature type="domain" description="N-acetyltransferase" evidence="3">
    <location>
        <begin position="6"/>
        <end position="153"/>
    </location>
</feature>
<dbReference type="Proteomes" id="UP000469215">
    <property type="component" value="Unassembled WGS sequence"/>
</dbReference>
<dbReference type="CDD" id="cd04301">
    <property type="entry name" value="NAT_SF"/>
    <property type="match status" value="1"/>
</dbReference>
<protein>
    <submittedName>
        <fullName evidence="4">GNAT family N-acetyltransferase</fullName>
    </submittedName>
</protein>
<name>A0A6N9H787_9MICO</name>
<evidence type="ECO:0000256" key="1">
    <source>
        <dbReference type="ARBA" id="ARBA00022679"/>
    </source>
</evidence>
<evidence type="ECO:0000256" key="2">
    <source>
        <dbReference type="ARBA" id="ARBA00023315"/>
    </source>
</evidence>
<dbReference type="RefSeq" id="WP_160953252.1">
    <property type="nucleotide sequence ID" value="NZ_WWEQ01000026.1"/>
</dbReference>
<dbReference type="PANTHER" id="PTHR43877:SF2">
    <property type="entry name" value="AMINOALKYLPHOSPHONATE N-ACETYLTRANSFERASE-RELATED"/>
    <property type="match status" value="1"/>
</dbReference>
<sequence>MAADDVRLVSSGPGDGAAVLALVQESFAPYVERMGKRPAPMDVDYEPLAAAGRMLLAWSGTRLVGMLLTAVRPAALFLDTIAVAPEMQGTGLGARLMSAAEVRARSAGLARIELYTNALMTENLAYYPRLGYEEVGRRVDEGFDRVFFAKQLD</sequence>
<dbReference type="InterPro" id="IPR016181">
    <property type="entry name" value="Acyl_CoA_acyltransferase"/>
</dbReference>
<dbReference type="AlphaFoldDB" id="A0A6N9H787"/>
<organism evidence="4 5">
    <name type="scientific">Brevibacterium rongguiense</name>
    <dbReference type="NCBI Taxonomy" id="2695267"/>
    <lineage>
        <taxon>Bacteria</taxon>
        <taxon>Bacillati</taxon>
        <taxon>Actinomycetota</taxon>
        <taxon>Actinomycetes</taxon>
        <taxon>Micrococcales</taxon>
        <taxon>Brevibacteriaceae</taxon>
        <taxon>Brevibacterium</taxon>
    </lineage>
</organism>
<dbReference type="Pfam" id="PF00583">
    <property type="entry name" value="Acetyltransf_1"/>
    <property type="match status" value="1"/>
</dbReference>
<keyword evidence="5" id="KW-1185">Reference proteome</keyword>
<comment type="caution">
    <text evidence="4">The sequence shown here is derived from an EMBL/GenBank/DDBJ whole genome shotgun (WGS) entry which is preliminary data.</text>
</comment>
<keyword evidence="1 4" id="KW-0808">Transferase</keyword>
<dbReference type="EMBL" id="WWEQ01000026">
    <property type="protein sequence ID" value="MYM19823.1"/>
    <property type="molecule type" value="Genomic_DNA"/>
</dbReference>
<evidence type="ECO:0000313" key="4">
    <source>
        <dbReference type="EMBL" id="MYM19823.1"/>
    </source>
</evidence>
<accession>A0A6N9H787</accession>
<evidence type="ECO:0000259" key="3">
    <source>
        <dbReference type="PROSITE" id="PS51186"/>
    </source>
</evidence>
<gene>
    <name evidence="4" type="ORF">GSY69_07535</name>
</gene>